<evidence type="ECO:0000313" key="8">
    <source>
        <dbReference type="EMBL" id="KAK9828124.1"/>
    </source>
</evidence>
<dbReference type="InterPro" id="IPR001680">
    <property type="entry name" value="WD40_rpt"/>
</dbReference>
<evidence type="ECO:0000256" key="2">
    <source>
        <dbReference type="ARBA" id="ARBA00022664"/>
    </source>
</evidence>
<keyword evidence="4" id="KW-0508">mRNA splicing</keyword>
<comment type="caution">
    <text evidence="8">The sequence shown here is derived from an EMBL/GenBank/DDBJ whole genome shotgun (WGS) entry which is preliminary data.</text>
</comment>
<dbReference type="PANTHER" id="PTHR19877:SF13">
    <property type="entry name" value="SERINE-THREONINE KINASE RECEPTOR-ASSOCIATED PROTEIN"/>
    <property type="match status" value="1"/>
</dbReference>
<dbReference type="CDD" id="cd00200">
    <property type="entry name" value="WD40"/>
    <property type="match status" value="1"/>
</dbReference>
<comment type="similarity">
    <text evidence="5">Belongs to the WD repeat STRAP family.</text>
</comment>
<feature type="repeat" description="WD" evidence="7">
    <location>
        <begin position="56"/>
        <end position="97"/>
    </location>
</feature>
<evidence type="ECO:0000313" key="9">
    <source>
        <dbReference type="Proteomes" id="UP001445335"/>
    </source>
</evidence>
<reference evidence="8 9" key="1">
    <citation type="journal article" date="2024" name="Nat. Commun.">
        <title>Phylogenomics reveals the evolutionary origins of lichenization in chlorophyte algae.</title>
        <authorList>
            <person name="Puginier C."/>
            <person name="Libourel C."/>
            <person name="Otte J."/>
            <person name="Skaloud P."/>
            <person name="Haon M."/>
            <person name="Grisel S."/>
            <person name="Petersen M."/>
            <person name="Berrin J.G."/>
            <person name="Delaux P.M."/>
            <person name="Dal Grande F."/>
            <person name="Keller J."/>
        </authorList>
    </citation>
    <scope>NUCLEOTIDE SEQUENCE [LARGE SCALE GENOMIC DNA]</scope>
    <source>
        <strain evidence="8 9">SAG 245.80</strain>
    </source>
</reference>
<dbReference type="GO" id="GO:0032797">
    <property type="term" value="C:SMN complex"/>
    <property type="evidence" value="ECO:0007669"/>
    <property type="project" value="TreeGrafter"/>
</dbReference>
<evidence type="ECO:0000256" key="4">
    <source>
        <dbReference type="ARBA" id="ARBA00023187"/>
    </source>
</evidence>
<dbReference type="Pfam" id="PF00400">
    <property type="entry name" value="WD40"/>
    <property type="match status" value="4"/>
</dbReference>
<dbReference type="EMBL" id="JALJOU010000052">
    <property type="protein sequence ID" value="KAK9828124.1"/>
    <property type="molecule type" value="Genomic_DNA"/>
</dbReference>
<dbReference type="PANTHER" id="PTHR19877">
    <property type="entry name" value="EUKARYOTIC TRANSLATION INITIATION FACTOR 3 SUBUNIT I"/>
    <property type="match status" value="1"/>
</dbReference>
<dbReference type="InterPro" id="IPR036322">
    <property type="entry name" value="WD40_repeat_dom_sf"/>
</dbReference>
<dbReference type="SUPFAM" id="SSF50978">
    <property type="entry name" value="WD40 repeat-like"/>
    <property type="match status" value="1"/>
</dbReference>
<dbReference type="Proteomes" id="UP001445335">
    <property type="component" value="Unassembled WGS sequence"/>
</dbReference>
<dbReference type="GO" id="GO:0000387">
    <property type="term" value="P:spliceosomal snRNP assembly"/>
    <property type="evidence" value="ECO:0007669"/>
    <property type="project" value="TreeGrafter"/>
</dbReference>
<dbReference type="PROSITE" id="PS50082">
    <property type="entry name" value="WD_REPEATS_2"/>
    <property type="match status" value="2"/>
</dbReference>
<dbReference type="InterPro" id="IPR015943">
    <property type="entry name" value="WD40/YVTN_repeat-like_dom_sf"/>
</dbReference>
<evidence type="ECO:0000256" key="3">
    <source>
        <dbReference type="ARBA" id="ARBA00022737"/>
    </source>
</evidence>
<feature type="repeat" description="WD" evidence="7">
    <location>
        <begin position="264"/>
        <end position="295"/>
    </location>
</feature>
<evidence type="ECO:0000256" key="1">
    <source>
        <dbReference type="ARBA" id="ARBA00022574"/>
    </source>
</evidence>
<keyword evidence="2" id="KW-0507">mRNA processing</keyword>
<evidence type="ECO:0000256" key="6">
    <source>
        <dbReference type="ARBA" id="ARBA00040390"/>
    </source>
</evidence>
<organism evidence="8 9">
    <name type="scientific">Elliptochloris bilobata</name>
    <dbReference type="NCBI Taxonomy" id="381761"/>
    <lineage>
        <taxon>Eukaryota</taxon>
        <taxon>Viridiplantae</taxon>
        <taxon>Chlorophyta</taxon>
        <taxon>core chlorophytes</taxon>
        <taxon>Trebouxiophyceae</taxon>
        <taxon>Trebouxiophyceae incertae sedis</taxon>
        <taxon>Elliptochloris clade</taxon>
        <taxon>Elliptochloris</taxon>
    </lineage>
</organism>
<dbReference type="SMART" id="SM00320">
    <property type="entry name" value="WD40"/>
    <property type="match status" value="7"/>
</dbReference>
<dbReference type="GO" id="GO:0003723">
    <property type="term" value="F:RNA binding"/>
    <property type="evidence" value="ECO:0007669"/>
    <property type="project" value="TreeGrafter"/>
</dbReference>
<accession>A0AAW1R341</accession>
<keyword evidence="1 7" id="KW-0853">WD repeat</keyword>
<protein>
    <recommendedName>
        <fullName evidence="6">Serine-threonine kinase receptor-associated protein</fullName>
    </recommendedName>
</protein>
<keyword evidence="3" id="KW-0677">Repeat</keyword>
<name>A0AAW1R341_9CHLO</name>
<evidence type="ECO:0000256" key="7">
    <source>
        <dbReference type="PROSITE-ProRule" id="PRU00221"/>
    </source>
</evidence>
<gene>
    <name evidence="8" type="ORF">WJX81_007749</name>
</gene>
<keyword evidence="9" id="KW-1185">Reference proteome</keyword>
<dbReference type="PROSITE" id="PS50294">
    <property type="entry name" value="WD_REPEATS_REGION"/>
    <property type="match status" value="1"/>
</dbReference>
<evidence type="ECO:0000256" key="5">
    <source>
        <dbReference type="ARBA" id="ARBA00038394"/>
    </source>
</evidence>
<proteinExistence type="inferred from homology"/>
<sequence length="310" mass="34122">MSKRAQNPRVCHGHTRPIVELSYSAVTPDGYFLTSASKDGQPMLREGQSGDWVGTFQGHKGAVWSCVLNEEAVVAATASADFSTRLWNALTGDEVHQFQHSHIARTVAFARRSPRLLSAGYEKILRLYDVERPDAAPAEIRGAPDKVRTAAWHQNDQLLLTAYIDQPGISVWDMRAERIVRTLETGKVVTSLEVQRDGTYLTTADGSEVRFWDGASLAPGKAFRQDWTVESASFCPAKGRFAAGGEDMWVHLYDYGTGEELECNKGHHGPVHTVRFAPDGETYASGSEDGTIRLWRTDWEAPENGAANGA</sequence>
<dbReference type="AlphaFoldDB" id="A0AAW1R341"/>
<dbReference type="Gene3D" id="2.130.10.10">
    <property type="entry name" value="YVTN repeat-like/Quinoprotein amine dehydrogenase"/>
    <property type="match status" value="1"/>
</dbReference>